<dbReference type="Proteomes" id="UP000053342">
    <property type="component" value="Unassembled WGS sequence"/>
</dbReference>
<accession>A0A0D2AHF6</accession>
<dbReference type="VEuPathDB" id="FungiDB:PV06_08116"/>
<proteinExistence type="predicted"/>
<protein>
    <submittedName>
        <fullName evidence="1">Uncharacterized protein</fullName>
    </submittedName>
</protein>
<reference evidence="1 2" key="1">
    <citation type="submission" date="2015-01" db="EMBL/GenBank/DDBJ databases">
        <title>The Genome Sequence of Exophiala oligosperma CBS72588.</title>
        <authorList>
            <consortium name="The Broad Institute Genomics Platform"/>
            <person name="Cuomo C."/>
            <person name="de Hoog S."/>
            <person name="Gorbushina A."/>
            <person name="Stielow B."/>
            <person name="Teixiera M."/>
            <person name="Abouelleil A."/>
            <person name="Chapman S.B."/>
            <person name="Priest M."/>
            <person name="Young S.K."/>
            <person name="Wortman J."/>
            <person name="Nusbaum C."/>
            <person name="Birren B."/>
        </authorList>
    </citation>
    <scope>NUCLEOTIDE SEQUENCE [LARGE SCALE GENOMIC DNA]</scope>
    <source>
        <strain evidence="1 2">CBS 72588</strain>
    </source>
</reference>
<dbReference type="RefSeq" id="XP_016259727.1">
    <property type="nucleotide sequence ID" value="XM_016409419.1"/>
</dbReference>
<gene>
    <name evidence="1" type="ORF">PV06_08116</name>
</gene>
<sequence>MSTGRLLAEEYILGSNLEVRVVVGVNLEYEKTKRAVFSVWRAKQREDEVWVVETVVRNRTFRNDDDKSTTDNQTLGLRLRLEDFADEKTCQRFKAKDKSFKDRDIFVSCDEMYGYLERAEPMDETAAKAQ</sequence>
<evidence type="ECO:0000313" key="2">
    <source>
        <dbReference type="Proteomes" id="UP000053342"/>
    </source>
</evidence>
<dbReference type="OrthoDB" id="4363080at2759"/>
<dbReference type="GeneID" id="27360190"/>
<dbReference type="STRING" id="215243.A0A0D2AHF6"/>
<dbReference type="AlphaFoldDB" id="A0A0D2AHF6"/>
<evidence type="ECO:0000313" key="1">
    <source>
        <dbReference type="EMBL" id="KIW39511.1"/>
    </source>
</evidence>
<keyword evidence="2" id="KW-1185">Reference proteome</keyword>
<dbReference type="EMBL" id="KN847339">
    <property type="protein sequence ID" value="KIW39511.1"/>
    <property type="molecule type" value="Genomic_DNA"/>
</dbReference>
<name>A0A0D2AHF6_9EURO</name>
<dbReference type="HOGENOM" id="CLU_1938172_0_0_1"/>
<organism evidence="1 2">
    <name type="scientific">Exophiala oligosperma</name>
    <dbReference type="NCBI Taxonomy" id="215243"/>
    <lineage>
        <taxon>Eukaryota</taxon>
        <taxon>Fungi</taxon>
        <taxon>Dikarya</taxon>
        <taxon>Ascomycota</taxon>
        <taxon>Pezizomycotina</taxon>
        <taxon>Eurotiomycetes</taxon>
        <taxon>Chaetothyriomycetidae</taxon>
        <taxon>Chaetothyriales</taxon>
        <taxon>Herpotrichiellaceae</taxon>
        <taxon>Exophiala</taxon>
    </lineage>
</organism>